<dbReference type="PIRSF" id="PIRSF003097">
    <property type="entry name" value="FtsX"/>
    <property type="match status" value="1"/>
</dbReference>
<evidence type="ECO:0000256" key="2">
    <source>
        <dbReference type="ARBA" id="ARBA00007379"/>
    </source>
</evidence>
<dbReference type="AlphaFoldDB" id="A0A5C7EF88"/>
<evidence type="ECO:0000256" key="4">
    <source>
        <dbReference type="ARBA" id="ARBA00021907"/>
    </source>
</evidence>
<feature type="domain" description="FtsX extracellular" evidence="15">
    <location>
        <begin position="62"/>
        <end position="154"/>
    </location>
</feature>
<dbReference type="InterPro" id="IPR004513">
    <property type="entry name" value="FtsX"/>
</dbReference>
<evidence type="ECO:0000256" key="10">
    <source>
        <dbReference type="ARBA" id="ARBA00023136"/>
    </source>
</evidence>
<sequence length="302" mass="32660">MIRWLRQHGRVFLQTLRRFKAQPVAVLLNTLVIGVALSLPTAGYVLLNHARAAADGVAARPQLSLFLQVDASAETVSQLKVRLENHPAVAAVRFVPKDTALEQLAQSTGLGDLTQVLDGNPLPDAFVIDAKDLAPPALDRLREEMSRWPGVEHVQVDSGWARRLDALLRLGRTGMALLGGLLALALVLTTFNTIRLQILTQRDEIELSKLIGATDGFIRRPFLYYGTLLGLLGGVAAWAIVEGSLRLLADPVAELAQLYGAAFRLTSLGIRDSLGLLGLSAALGWLGASLSVARHLRDIEPR</sequence>
<comment type="subunit">
    <text evidence="3">Forms a membrane-associated complex with FtsE.</text>
</comment>
<name>A0A5C7EF88_9PROT</name>
<evidence type="ECO:0000259" key="15">
    <source>
        <dbReference type="Pfam" id="PF18075"/>
    </source>
</evidence>
<dbReference type="Gene3D" id="3.30.70.3040">
    <property type="match status" value="1"/>
</dbReference>
<comment type="function">
    <text evidence="12">Part of the ABC transporter FtsEX involved in cellular division.</text>
</comment>
<organism evidence="16 17">
    <name type="scientific">Pelomicrobium methylotrophicum</name>
    <dbReference type="NCBI Taxonomy" id="2602750"/>
    <lineage>
        <taxon>Bacteria</taxon>
        <taxon>Pseudomonadati</taxon>
        <taxon>Pseudomonadota</taxon>
        <taxon>Hydrogenophilia</taxon>
        <taxon>Hydrogenophilia incertae sedis</taxon>
        <taxon>Pelomicrobium</taxon>
    </lineage>
</organism>
<evidence type="ECO:0000256" key="11">
    <source>
        <dbReference type="ARBA" id="ARBA00023306"/>
    </source>
</evidence>
<dbReference type="InParanoid" id="A0A5C7EF88"/>
<evidence type="ECO:0000256" key="8">
    <source>
        <dbReference type="ARBA" id="ARBA00022692"/>
    </source>
</evidence>
<gene>
    <name evidence="16" type="ORF">FR698_13045</name>
</gene>
<dbReference type="GO" id="GO:0005886">
    <property type="term" value="C:plasma membrane"/>
    <property type="evidence" value="ECO:0007669"/>
    <property type="project" value="UniProtKB-SubCell"/>
</dbReference>
<proteinExistence type="inferred from homology"/>
<dbReference type="FunCoup" id="A0A5C7EF88">
    <property type="interactions" value="172"/>
</dbReference>
<comment type="caution">
    <text evidence="16">The sequence shown here is derived from an EMBL/GenBank/DDBJ whole genome shotgun (WGS) entry which is preliminary data.</text>
</comment>
<feature type="transmembrane region" description="Helical" evidence="13">
    <location>
        <begin position="21"/>
        <end position="39"/>
    </location>
</feature>
<dbReference type="InterPro" id="IPR047590">
    <property type="entry name" value="FtsX_proteobact-type"/>
</dbReference>
<keyword evidence="11 12" id="KW-0131">Cell cycle</keyword>
<evidence type="ECO:0000256" key="6">
    <source>
        <dbReference type="ARBA" id="ARBA00022519"/>
    </source>
</evidence>
<dbReference type="GO" id="GO:0051301">
    <property type="term" value="P:cell division"/>
    <property type="evidence" value="ECO:0007669"/>
    <property type="project" value="UniProtKB-KW"/>
</dbReference>
<evidence type="ECO:0000313" key="17">
    <source>
        <dbReference type="Proteomes" id="UP000321201"/>
    </source>
</evidence>
<evidence type="ECO:0000256" key="13">
    <source>
        <dbReference type="SAM" id="Phobius"/>
    </source>
</evidence>
<evidence type="ECO:0000256" key="7">
    <source>
        <dbReference type="ARBA" id="ARBA00022618"/>
    </source>
</evidence>
<evidence type="ECO:0000256" key="1">
    <source>
        <dbReference type="ARBA" id="ARBA00004429"/>
    </source>
</evidence>
<comment type="subcellular location">
    <subcellularLocation>
        <location evidence="1">Cell inner membrane</location>
        <topology evidence="1">Multi-pass membrane protein</topology>
    </subcellularLocation>
</comment>
<evidence type="ECO:0000256" key="12">
    <source>
        <dbReference type="PIRNR" id="PIRNR003097"/>
    </source>
</evidence>
<accession>A0A5C7EF88</accession>
<dbReference type="EMBL" id="VPFL01000020">
    <property type="protein sequence ID" value="TXF10870.1"/>
    <property type="molecule type" value="Genomic_DNA"/>
</dbReference>
<evidence type="ECO:0000313" key="16">
    <source>
        <dbReference type="EMBL" id="TXF10870.1"/>
    </source>
</evidence>
<dbReference type="InterPro" id="IPR003838">
    <property type="entry name" value="ABC3_permease_C"/>
</dbReference>
<keyword evidence="5 12" id="KW-1003">Cell membrane</keyword>
<dbReference type="OrthoDB" id="9813411at2"/>
<keyword evidence="7 12" id="KW-0132">Cell division</keyword>
<keyword evidence="10 12" id="KW-0472">Membrane</keyword>
<keyword evidence="17" id="KW-1185">Reference proteome</keyword>
<dbReference type="RefSeq" id="WP_147800637.1">
    <property type="nucleotide sequence ID" value="NZ_VPFL01000020.1"/>
</dbReference>
<keyword evidence="9 13" id="KW-1133">Transmembrane helix</keyword>
<reference evidence="16 17" key="1">
    <citation type="submission" date="2019-08" db="EMBL/GenBank/DDBJ databases">
        <title>Pelomicrobium methylotrophicum gen. nov., sp. nov. a moderately thermophilic, facultatively anaerobic, lithoautotrophic and methylotrophic bacterium isolated from a terrestrial mud volcano.</title>
        <authorList>
            <person name="Slobodkina G.B."/>
            <person name="Merkel A.Y."/>
            <person name="Slobodkin A.I."/>
        </authorList>
    </citation>
    <scope>NUCLEOTIDE SEQUENCE [LARGE SCALE GENOMIC DNA]</scope>
    <source>
        <strain evidence="16 17">SM250</strain>
    </source>
</reference>
<comment type="similarity">
    <text evidence="2 12">Belongs to the ABC-4 integral membrane protein family. FtsX subfamily.</text>
</comment>
<evidence type="ECO:0000256" key="3">
    <source>
        <dbReference type="ARBA" id="ARBA00011160"/>
    </source>
</evidence>
<feature type="transmembrane region" description="Helical" evidence="13">
    <location>
        <begin position="174"/>
        <end position="194"/>
    </location>
</feature>
<keyword evidence="8 13" id="KW-0812">Transmembrane</keyword>
<dbReference type="GO" id="GO:0032153">
    <property type="term" value="C:cell division site"/>
    <property type="evidence" value="ECO:0007669"/>
    <property type="project" value="TreeGrafter"/>
</dbReference>
<dbReference type="Pfam" id="PF02687">
    <property type="entry name" value="FtsX"/>
    <property type="match status" value="1"/>
</dbReference>
<protein>
    <recommendedName>
        <fullName evidence="4 12">Cell division protein FtsX</fullName>
    </recommendedName>
</protein>
<dbReference type="PANTHER" id="PTHR47755:SF1">
    <property type="entry name" value="CELL DIVISION PROTEIN FTSX"/>
    <property type="match status" value="1"/>
</dbReference>
<dbReference type="InterPro" id="IPR040690">
    <property type="entry name" value="FtsX_ECD"/>
</dbReference>
<dbReference type="PANTHER" id="PTHR47755">
    <property type="entry name" value="CELL DIVISION PROTEIN FTSX"/>
    <property type="match status" value="1"/>
</dbReference>
<evidence type="ECO:0000259" key="14">
    <source>
        <dbReference type="Pfam" id="PF02687"/>
    </source>
</evidence>
<evidence type="ECO:0000256" key="9">
    <source>
        <dbReference type="ARBA" id="ARBA00022989"/>
    </source>
</evidence>
<dbReference type="NCBIfam" id="TIGR00439">
    <property type="entry name" value="FtsX_Gneg"/>
    <property type="match status" value="1"/>
</dbReference>
<feature type="transmembrane region" description="Helical" evidence="13">
    <location>
        <begin position="274"/>
        <end position="293"/>
    </location>
</feature>
<feature type="domain" description="ABC3 transporter permease C-terminal" evidence="14">
    <location>
        <begin position="178"/>
        <end position="292"/>
    </location>
</feature>
<keyword evidence="6 12" id="KW-0997">Cell inner membrane</keyword>
<dbReference type="Proteomes" id="UP000321201">
    <property type="component" value="Unassembled WGS sequence"/>
</dbReference>
<feature type="transmembrane region" description="Helical" evidence="13">
    <location>
        <begin position="222"/>
        <end position="241"/>
    </location>
</feature>
<dbReference type="Pfam" id="PF18075">
    <property type="entry name" value="FtsX_ECD"/>
    <property type="match status" value="1"/>
</dbReference>
<evidence type="ECO:0000256" key="5">
    <source>
        <dbReference type="ARBA" id="ARBA00022475"/>
    </source>
</evidence>